<dbReference type="InterPro" id="IPR037185">
    <property type="entry name" value="EmrE-like"/>
</dbReference>
<protein>
    <submittedName>
        <fullName evidence="11 12">UDP-galactose transporter</fullName>
    </submittedName>
</protein>
<dbReference type="WBParaSite" id="PgR144_g004_t01">
    <property type="protein sequence ID" value="PgR144_g004_t01"/>
    <property type="gene ID" value="PgR144_g004"/>
</dbReference>
<feature type="transmembrane region" description="Helical" evidence="9">
    <location>
        <begin position="161"/>
        <end position="179"/>
    </location>
</feature>
<keyword evidence="7" id="KW-0333">Golgi apparatus</keyword>
<dbReference type="AlphaFoldDB" id="A0A915CEL3"/>
<feature type="transmembrane region" description="Helical" evidence="9">
    <location>
        <begin position="134"/>
        <end position="154"/>
    </location>
</feature>
<reference evidence="11 12" key="1">
    <citation type="submission" date="2022-11" db="UniProtKB">
        <authorList>
            <consortium name="WormBaseParasite"/>
        </authorList>
    </citation>
    <scope>IDENTIFICATION</scope>
</reference>
<keyword evidence="4" id="KW-0762">Sugar transport</keyword>
<organism evidence="10 11">
    <name type="scientific">Parascaris univalens</name>
    <name type="common">Nematode worm</name>
    <dbReference type="NCBI Taxonomy" id="6257"/>
    <lineage>
        <taxon>Eukaryota</taxon>
        <taxon>Metazoa</taxon>
        <taxon>Ecdysozoa</taxon>
        <taxon>Nematoda</taxon>
        <taxon>Chromadorea</taxon>
        <taxon>Rhabditida</taxon>
        <taxon>Spirurina</taxon>
        <taxon>Ascaridomorpha</taxon>
        <taxon>Ascaridoidea</taxon>
        <taxon>Ascarididae</taxon>
        <taxon>Parascaris</taxon>
    </lineage>
</organism>
<dbReference type="GO" id="GO:0000139">
    <property type="term" value="C:Golgi membrane"/>
    <property type="evidence" value="ECO:0007669"/>
    <property type="project" value="UniProtKB-SubCell"/>
</dbReference>
<keyword evidence="5 9" id="KW-0812">Transmembrane</keyword>
<evidence type="ECO:0000256" key="8">
    <source>
        <dbReference type="ARBA" id="ARBA00023136"/>
    </source>
</evidence>
<feature type="transmembrane region" description="Helical" evidence="9">
    <location>
        <begin position="316"/>
        <end position="336"/>
    </location>
</feature>
<evidence type="ECO:0000256" key="3">
    <source>
        <dbReference type="ARBA" id="ARBA00022448"/>
    </source>
</evidence>
<evidence type="ECO:0000256" key="4">
    <source>
        <dbReference type="ARBA" id="ARBA00022597"/>
    </source>
</evidence>
<feature type="transmembrane region" description="Helical" evidence="9">
    <location>
        <begin position="284"/>
        <end position="309"/>
    </location>
</feature>
<dbReference type="GO" id="GO:0015165">
    <property type="term" value="F:pyrimidine nucleotide-sugar transmembrane transporter activity"/>
    <property type="evidence" value="ECO:0007669"/>
    <property type="project" value="InterPro"/>
</dbReference>
<dbReference type="PANTHER" id="PTHR10231">
    <property type="entry name" value="NUCLEOTIDE-SUGAR TRANSMEMBRANE TRANSPORTER"/>
    <property type="match status" value="1"/>
</dbReference>
<comment type="subcellular location">
    <subcellularLocation>
        <location evidence="1">Golgi apparatus membrane</location>
        <topology evidence="1">Multi-pass membrane protein</topology>
    </subcellularLocation>
</comment>
<evidence type="ECO:0000256" key="7">
    <source>
        <dbReference type="ARBA" id="ARBA00023034"/>
    </source>
</evidence>
<evidence type="ECO:0000256" key="2">
    <source>
        <dbReference type="ARBA" id="ARBA00009976"/>
    </source>
</evidence>
<feature type="transmembrane region" description="Helical" evidence="9">
    <location>
        <begin position="252"/>
        <end position="272"/>
    </location>
</feature>
<keyword evidence="8 9" id="KW-0472">Membrane</keyword>
<name>A0A915CEL3_PARUN</name>
<evidence type="ECO:0000313" key="11">
    <source>
        <dbReference type="WBParaSite" id="PgR144_g004_t01"/>
    </source>
</evidence>
<keyword evidence="10" id="KW-1185">Reference proteome</keyword>
<keyword evidence="6 9" id="KW-1133">Transmembrane helix</keyword>
<feature type="transmembrane region" description="Helical" evidence="9">
    <location>
        <begin position="342"/>
        <end position="361"/>
    </location>
</feature>
<dbReference type="Pfam" id="PF04142">
    <property type="entry name" value="Nuc_sug_transp"/>
    <property type="match status" value="1"/>
</dbReference>
<dbReference type="FunFam" id="1.10.3730.20:FF:000037">
    <property type="entry name" value="Nucleotide Sugar TransPorter family"/>
    <property type="match status" value="1"/>
</dbReference>
<keyword evidence="3" id="KW-0813">Transport</keyword>
<dbReference type="WBParaSite" id="PgR144_g004_t02">
    <property type="protein sequence ID" value="PgR144_g004_t02"/>
    <property type="gene ID" value="PgR144_g004"/>
</dbReference>
<dbReference type="NCBIfam" id="TIGR00803">
    <property type="entry name" value="nst"/>
    <property type="match status" value="2"/>
</dbReference>
<comment type="similarity">
    <text evidence="2">Belongs to the nucleotide-sugar transporter family. SLC35A subfamily.</text>
</comment>
<proteinExistence type="inferred from homology"/>
<evidence type="ECO:0000313" key="12">
    <source>
        <dbReference type="WBParaSite" id="PgR144_g004_t02"/>
    </source>
</evidence>
<dbReference type="PIRSF" id="PIRSF005799">
    <property type="entry name" value="UDP-gal_transpt"/>
    <property type="match status" value="1"/>
</dbReference>
<evidence type="ECO:0000256" key="5">
    <source>
        <dbReference type="ARBA" id="ARBA00022692"/>
    </source>
</evidence>
<feature type="transmembrane region" description="Helical" evidence="9">
    <location>
        <begin position="222"/>
        <end position="240"/>
    </location>
</feature>
<evidence type="ECO:0000256" key="6">
    <source>
        <dbReference type="ARBA" id="ARBA00022989"/>
    </source>
</evidence>
<evidence type="ECO:0000313" key="10">
    <source>
        <dbReference type="Proteomes" id="UP000887569"/>
    </source>
</evidence>
<evidence type="ECO:0000256" key="9">
    <source>
        <dbReference type="SAM" id="Phobius"/>
    </source>
</evidence>
<dbReference type="InterPro" id="IPR007271">
    <property type="entry name" value="Nuc_sug_transpt"/>
</dbReference>
<dbReference type="SUPFAM" id="SSF103481">
    <property type="entry name" value="Multidrug resistance efflux transporter EmrE"/>
    <property type="match status" value="1"/>
</dbReference>
<feature type="transmembrane region" description="Helical" evidence="9">
    <location>
        <begin position="61"/>
        <end position="84"/>
    </location>
</feature>
<sequence>MMSSEDGAVKSDIHRVRIKKISIKRKKESAIKYVSLVVLVLQNASQVLVMRYVRTRPREMFLSTVAVLFTELVKLTTCFIIVCLDEMSIFKCFTLMFKQIVMQPIDTLKVCVPATLYVIQNNLLYVAVSNLPAATYMVTYQLKILTTAFFTVVILRRRLSLLQWIALVLLFAGVALVQLDEQQAKEAAKGTAAAKALRNETLTLNGTDVQHKHITEQSPIKGLIAVFVACLLSGFAGIYFEKILKGSDVSVWIRNIQLAIISLPVGLASVFMQDSAKVLERGLLVGFDIVVWGMIMISSLGGLTVAVVIKYADNILKAFATSIAIVVACIASAIFFAFRPTFMFIIGAGLVIGAVFIYSLFPYKKRYQPAATEPPNDDHLRESNA</sequence>
<accession>A0A915CEL3</accession>
<dbReference type="Proteomes" id="UP000887569">
    <property type="component" value="Unplaced"/>
</dbReference>
<evidence type="ECO:0000256" key="1">
    <source>
        <dbReference type="ARBA" id="ARBA00004653"/>
    </source>
</evidence>